<feature type="domain" description="NAF" evidence="1">
    <location>
        <begin position="10"/>
        <end position="58"/>
    </location>
</feature>
<reference evidence="2 3" key="1">
    <citation type="submission" date="2020-06" db="EMBL/GenBank/DDBJ databases">
        <title>Transcriptomic and genomic resources for Thalictrum thalictroides and T. hernandezii: Facilitating candidate gene discovery in an emerging model plant lineage.</title>
        <authorList>
            <person name="Arias T."/>
            <person name="Riano-Pachon D.M."/>
            <person name="Di Stilio V.S."/>
        </authorList>
    </citation>
    <scope>NUCLEOTIDE SEQUENCE [LARGE SCALE GENOMIC DNA]</scope>
    <source>
        <strain evidence="3">cv. WT478/WT964</strain>
        <tissue evidence="2">Leaves</tissue>
    </source>
</reference>
<protein>
    <recommendedName>
        <fullName evidence="1">NAF domain-containing protein</fullName>
    </recommendedName>
</protein>
<proteinExistence type="predicted"/>
<dbReference type="EMBL" id="JABWDY010002318">
    <property type="protein sequence ID" value="KAF5206730.1"/>
    <property type="molecule type" value="Genomic_DNA"/>
</dbReference>
<dbReference type="AlphaFoldDB" id="A0A7J6XED2"/>
<evidence type="ECO:0000259" key="1">
    <source>
        <dbReference type="Pfam" id="PF03822"/>
    </source>
</evidence>
<sequence length="62" mass="7132">MINGSTDANLSEDADIDNLMMQKNVSERKIRFTSNLPLKELLEKIEDIIIDMGLRVRKRNGQ</sequence>
<organism evidence="2 3">
    <name type="scientific">Thalictrum thalictroides</name>
    <name type="common">Rue-anemone</name>
    <name type="synonym">Anemone thalictroides</name>
    <dbReference type="NCBI Taxonomy" id="46969"/>
    <lineage>
        <taxon>Eukaryota</taxon>
        <taxon>Viridiplantae</taxon>
        <taxon>Streptophyta</taxon>
        <taxon>Embryophyta</taxon>
        <taxon>Tracheophyta</taxon>
        <taxon>Spermatophyta</taxon>
        <taxon>Magnoliopsida</taxon>
        <taxon>Ranunculales</taxon>
        <taxon>Ranunculaceae</taxon>
        <taxon>Thalictroideae</taxon>
        <taxon>Thalictrum</taxon>
    </lineage>
</organism>
<dbReference type="GO" id="GO:0007165">
    <property type="term" value="P:signal transduction"/>
    <property type="evidence" value="ECO:0007669"/>
    <property type="project" value="InterPro"/>
</dbReference>
<evidence type="ECO:0000313" key="2">
    <source>
        <dbReference type="EMBL" id="KAF5206730.1"/>
    </source>
</evidence>
<dbReference type="Pfam" id="PF03822">
    <property type="entry name" value="NAF"/>
    <property type="match status" value="1"/>
</dbReference>
<dbReference type="Proteomes" id="UP000554482">
    <property type="component" value="Unassembled WGS sequence"/>
</dbReference>
<evidence type="ECO:0000313" key="3">
    <source>
        <dbReference type="Proteomes" id="UP000554482"/>
    </source>
</evidence>
<dbReference type="InterPro" id="IPR004041">
    <property type="entry name" value="NAF_dom"/>
</dbReference>
<name>A0A7J6XED2_THATH</name>
<feature type="non-terminal residue" evidence="2">
    <location>
        <position position="1"/>
    </location>
</feature>
<gene>
    <name evidence="2" type="ORF">FRX31_003683</name>
</gene>
<accession>A0A7J6XED2</accession>
<keyword evidence="3" id="KW-1185">Reference proteome</keyword>
<comment type="caution">
    <text evidence="2">The sequence shown here is derived from an EMBL/GenBank/DDBJ whole genome shotgun (WGS) entry which is preliminary data.</text>
</comment>
<dbReference type="Gene3D" id="3.30.310.80">
    <property type="entry name" value="Kinase associated domain 1, KA1"/>
    <property type="match status" value="1"/>
</dbReference>